<dbReference type="SUPFAM" id="SSF81321">
    <property type="entry name" value="Family A G protein-coupled receptor-like"/>
    <property type="match status" value="1"/>
</dbReference>
<dbReference type="InterPro" id="IPR017452">
    <property type="entry name" value="GPCR_Rhodpsn_7TM"/>
</dbReference>
<feature type="domain" description="G-protein coupled receptors family 1 profile" evidence="10">
    <location>
        <begin position="46"/>
        <end position="226"/>
    </location>
</feature>
<comment type="subcellular location">
    <subcellularLocation>
        <location evidence="1">Membrane</location>
        <topology evidence="1">Multi-pass membrane protein</topology>
    </subcellularLocation>
</comment>
<evidence type="ECO:0000256" key="7">
    <source>
        <dbReference type="ARBA" id="ARBA00023180"/>
    </source>
</evidence>
<evidence type="ECO:0000256" key="4">
    <source>
        <dbReference type="ARBA" id="ARBA00023040"/>
    </source>
</evidence>
<feature type="transmembrane region" description="Helical" evidence="9">
    <location>
        <begin position="113"/>
        <end position="133"/>
    </location>
</feature>
<dbReference type="GeneID" id="105995190"/>
<dbReference type="RefSeq" id="XP_012884342.1">
    <property type="nucleotide sequence ID" value="XM_013028888.1"/>
</dbReference>
<evidence type="ECO:0000259" key="10">
    <source>
        <dbReference type="PROSITE" id="PS50262"/>
    </source>
</evidence>
<accession>A0A1S3G695</accession>
<dbReference type="PROSITE" id="PS50262">
    <property type="entry name" value="G_PROTEIN_RECEP_F1_2"/>
    <property type="match status" value="1"/>
</dbReference>
<dbReference type="InterPro" id="IPR000276">
    <property type="entry name" value="GPCR_Rhodpsn"/>
</dbReference>
<keyword evidence="7" id="KW-0325">Glycoprotein</keyword>
<feature type="transmembrane region" description="Helical" evidence="9">
    <location>
        <begin position="145"/>
        <end position="166"/>
    </location>
</feature>
<evidence type="ECO:0000256" key="2">
    <source>
        <dbReference type="ARBA" id="ARBA00022692"/>
    </source>
</evidence>
<dbReference type="Pfam" id="PF00001">
    <property type="entry name" value="7tm_1"/>
    <property type="match status" value="1"/>
</dbReference>
<dbReference type="GO" id="GO:0007200">
    <property type="term" value="P:phospholipase C-activating G protein-coupled receptor signaling pathway"/>
    <property type="evidence" value="ECO:0007669"/>
    <property type="project" value="TreeGrafter"/>
</dbReference>
<evidence type="ECO:0000256" key="9">
    <source>
        <dbReference type="SAM" id="Phobius"/>
    </source>
</evidence>
<dbReference type="RefSeq" id="XP_012884341.1">
    <property type="nucleotide sequence ID" value="XM_013028887.1"/>
</dbReference>
<feature type="transmembrane region" description="Helical" evidence="9">
    <location>
        <begin position="71"/>
        <end position="93"/>
    </location>
</feature>
<evidence type="ECO:0000256" key="6">
    <source>
        <dbReference type="ARBA" id="ARBA00023170"/>
    </source>
</evidence>
<evidence type="ECO:0000256" key="3">
    <source>
        <dbReference type="ARBA" id="ARBA00022989"/>
    </source>
</evidence>
<dbReference type="GO" id="GO:0005886">
    <property type="term" value="C:plasma membrane"/>
    <property type="evidence" value="ECO:0007669"/>
    <property type="project" value="TreeGrafter"/>
</dbReference>
<keyword evidence="4" id="KW-0297">G-protein coupled receptor</keyword>
<dbReference type="PANTHER" id="PTHR24232:SF83">
    <property type="entry name" value="GENE 5127-RELATED"/>
    <property type="match status" value="1"/>
</dbReference>
<dbReference type="KEGG" id="dord:105995190"/>
<sequence>MNPAHLSIFMNRDHMKDLRRYLTFKYIQYLILPSPNIIITLLGLFASLYVMVILTLPSVSRKSTSVFINNIAQADILVGCTIFSAITQGIIISSERSSFFQSTLRENFLTANVHISSLLLSCVSLEAFLITFLPVETRHFRTVRYARVASQIIWMAIIIECFLYQLECFKDVGISYLDIHRQVLLLLNFCFGATKVLKSLIYPIGLLLRIFNVYLFYKIYFRAGNN</sequence>
<feature type="transmembrane region" description="Helical" evidence="9">
    <location>
        <begin position="200"/>
        <end position="217"/>
    </location>
</feature>
<dbReference type="AlphaFoldDB" id="A0A1S3G695"/>
<evidence type="ECO:0000313" key="12">
    <source>
        <dbReference type="RefSeq" id="XP_012884341.1"/>
    </source>
</evidence>
<dbReference type="GO" id="GO:0004930">
    <property type="term" value="F:G protein-coupled receptor activity"/>
    <property type="evidence" value="ECO:0007669"/>
    <property type="project" value="UniProtKB-KW"/>
</dbReference>
<organism evidence="11 14">
    <name type="scientific">Dipodomys ordii</name>
    <name type="common">Ord's kangaroo rat</name>
    <dbReference type="NCBI Taxonomy" id="10020"/>
    <lineage>
        <taxon>Eukaryota</taxon>
        <taxon>Metazoa</taxon>
        <taxon>Chordata</taxon>
        <taxon>Craniata</taxon>
        <taxon>Vertebrata</taxon>
        <taxon>Euteleostomi</taxon>
        <taxon>Mammalia</taxon>
        <taxon>Eutheria</taxon>
        <taxon>Euarchontoglires</taxon>
        <taxon>Glires</taxon>
        <taxon>Rodentia</taxon>
        <taxon>Castorimorpha</taxon>
        <taxon>Heteromyidae</taxon>
        <taxon>Dipodomyinae</taxon>
        <taxon>Dipodomys</taxon>
    </lineage>
</organism>
<dbReference type="RefSeq" id="XP_012884344.1">
    <property type="nucleotide sequence ID" value="XM_013028890.1"/>
</dbReference>
<name>A0A1S3G695_DIPOR</name>
<dbReference type="RefSeq" id="XP_012884343.1">
    <property type="nucleotide sequence ID" value="XM_013028889.1"/>
</dbReference>
<evidence type="ECO:0000313" key="11">
    <source>
        <dbReference type="Proteomes" id="UP000081671"/>
    </source>
</evidence>
<dbReference type="PANTHER" id="PTHR24232">
    <property type="entry name" value="G-PROTEIN COUPLED RECEPTOR"/>
    <property type="match status" value="1"/>
</dbReference>
<gene>
    <name evidence="12 13 14 15 16" type="primary">LOC105995190</name>
</gene>
<evidence type="ECO:0000313" key="16">
    <source>
        <dbReference type="RefSeq" id="XP_012884345.1"/>
    </source>
</evidence>
<keyword evidence="11" id="KW-1185">Reference proteome</keyword>
<evidence type="ECO:0000256" key="1">
    <source>
        <dbReference type="ARBA" id="ARBA00004141"/>
    </source>
</evidence>
<dbReference type="Gene3D" id="1.20.1070.10">
    <property type="entry name" value="Rhodopsin 7-helix transmembrane proteins"/>
    <property type="match status" value="1"/>
</dbReference>
<keyword evidence="2 9" id="KW-0812">Transmembrane</keyword>
<keyword evidence="6" id="KW-0675">Receptor</keyword>
<feature type="transmembrane region" description="Helical" evidence="9">
    <location>
        <begin position="37"/>
        <end position="59"/>
    </location>
</feature>
<keyword evidence="8" id="KW-0807">Transducer</keyword>
<keyword evidence="3 9" id="KW-1133">Transmembrane helix</keyword>
<evidence type="ECO:0000313" key="13">
    <source>
        <dbReference type="RefSeq" id="XP_012884342.1"/>
    </source>
</evidence>
<keyword evidence="5 9" id="KW-0472">Membrane</keyword>
<evidence type="ECO:0000313" key="15">
    <source>
        <dbReference type="RefSeq" id="XP_012884344.1"/>
    </source>
</evidence>
<protein>
    <submittedName>
        <fullName evidence="12 13">Lysophosphatidic acid receptor 6-like isoform X1</fullName>
    </submittedName>
</protein>
<dbReference type="Proteomes" id="UP000081671">
    <property type="component" value="Unplaced"/>
</dbReference>
<dbReference type="OrthoDB" id="8807033at2759"/>
<evidence type="ECO:0000256" key="8">
    <source>
        <dbReference type="ARBA" id="ARBA00023224"/>
    </source>
</evidence>
<dbReference type="PRINTS" id="PR00237">
    <property type="entry name" value="GPCRRHODOPSN"/>
</dbReference>
<proteinExistence type="predicted"/>
<evidence type="ECO:0000313" key="14">
    <source>
        <dbReference type="RefSeq" id="XP_012884343.1"/>
    </source>
</evidence>
<evidence type="ECO:0000256" key="5">
    <source>
        <dbReference type="ARBA" id="ARBA00023136"/>
    </source>
</evidence>
<dbReference type="RefSeq" id="XP_012884345.1">
    <property type="nucleotide sequence ID" value="XM_013028891.1"/>
</dbReference>
<dbReference type="GO" id="GO:0035025">
    <property type="term" value="P:positive regulation of Rho protein signal transduction"/>
    <property type="evidence" value="ECO:0007669"/>
    <property type="project" value="TreeGrafter"/>
</dbReference>
<reference evidence="12 13" key="1">
    <citation type="submission" date="2025-04" db="UniProtKB">
        <authorList>
            <consortium name="RefSeq"/>
        </authorList>
    </citation>
    <scope>IDENTIFICATION</scope>
    <source>
        <tissue evidence="12 13">Kidney</tissue>
    </source>
</reference>